<dbReference type="AlphaFoldDB" id="A0A4R6UZB3"/>
<dbReference type="InterPro" id="IPR021235">
    <property type="entry name" value="DUF2637"/>
</dbReference>
<keyword evidence="2" id="KW-0472">Membrane</keyword>
<reference evidence="3 4" key="1">
    <citation type="submission" date="2019-03" db="EMBL/GenBank/DDBJ databases">
        <title>Genomic Encyclopedia of Type Strains, Phase IV (KMG-IV): sequencing the most valuable type-strain genomes for metagenomic binning, comparative biology and taxonomic classification.</title>
        <authorList>
            <person name="Goeker M."/>
        </authorList>
    </citation>
    <scope>NUCLEOTIDE SEQUENCE [LARGE SCALE GENOMIC DNA]</scope>
    <source>
        <strain evidence="3 4">DSM 46770</strain>
    </source>
</reference>
<feature type="transmembrane region" description="Helical" evidence="2">
    <location>
        <begin position="116"/>
        <end position="135"/>
    </location>
</feature>
<keyword evidence="4" id="KW-1185">Reference proteome</keyword>
<keyword evidence="2" id="KW-0812">Transmembrane</keyword>
<comment type="caution">
    <text evidence="3">The sequence shown here is derived from an EMBL/GenBank/DDBJ whole genome shotgun (WGS) entry which is preliminary data.</text>
</comment>
<dbReference type="EMBL" id="SNYN01000005">
    <property type="protein sequence ID" value="TDQ52916.1"/>
    <property type="molecule type" value="Genomic_DNA"/>
</dbReference>
<proteinExistence type="predicted"/>
<evidence type="ECO:0000256" key="2">
    <source>
        <dbReference type="SAM" id="Phobius"/>
    </source>
</evidence>
<gene>
    <name evidence="3" type="ORF">EV190_10532</name>
</gene>
<feature type="transmembrane region" description="Helical" evidence="2">
    <location>
        <begin position="53"/>
        <end position="74"/>
    </location>
</feature>
<dbReference type="Pfam" id="PF10935">
    <property type="entry name" value="DUF2637"/>
    <property type="match status" value="1"/>
</dbReference>
<name>A0A4R6UZB3_9ACTN</name>
<evidence type="ECO:0000313" key="3">
    <source>
        <dbReference type="EMBL" id="TDQ52916.1"/>
    </source>
</evidence>
<keyword evidence="2" id="KW-1133">Transmembrane helix</keyword>
<evidence type="ECO:0000256" key="1">
    <source>
        <dbReference type="SAM" id="MobiDB-lite"/>
    </source>
</evidence>
<dbReference type="Proteomes" id="UP000295281">
    <property type="component" value="Unassembled WGS sequence"/>
</dbReference>
<feature type="region of interest" description="Disordered" evidence="1">
    <location>
        <begin position="150"/>
        <end position="170"/>
    </location>
</feature>
<feature type="transmembrane region" description="Helical" evidence="2">
    <location>
        <begin position="86"/>
        <end position="104"/>
    </location>
</feature>
<protein>
    <submittedName>
        <fullName evidence="3">Uncharacterized protein DUF2637</fullName>
    </submittedName>
</protein>
<sequence>MSDSGKRDARNPRADRLVRGTTKVVVLGVAVVAAVVSYRHAFAVVSSYGGDGITAFVIPLTIDGRVYASSMVLLDAARNKVPTPVLAWLLLGWGITAALAANVAHGVQHGPICAVVAAWPAAVLVGCYEMLMWLVRADAKRPVGRSGVDLDQRAPAAHRESVEAGERLSERRLAEMSGRPRRWARSVIEESCSMKKKSGHSFLAGRRITPHAGDLIVMAMWVVPPTWQVRGKEISDLPESRV</sequence>
<feature type="transmembrane region" description="Helical" evidence="2">
    <location>
        <begin position="21"/>
        <end position="41"/>
    </location>
</feature>
<organism evidence="3 4">
    <name type="scientific">Actinorugispora endophytica</name>
    <dbReference type="NCBI Taxonomy" id="1605990"/>
    <lineage>
        <taxon>Bacteria</taxon>
        <taxon>Bacillati</taxon>
        <taxon>Actinomycetota</taxon>
        <taxon>Actinomycetes</taxon>
        <taxon>Streptosporangiales</taxon>
        <taxon>Nocardiopsidaceae</taxon>
        <taxon>Actinorugispora</taxon>
    </lineage>
</organism>
<accession>A0A4R6UZB3</accession>
<evidence type="ECO:0000313" key="4">
    <source>
        <dbReference type="Proteomes" id="UP000295281"/>
    </source>
</evidence>